<proteinExistence type="inferred from homology"/>
<evidence type="ECO:0000256" key="4">
    <source>
        <dbReference type="SAM" id="Coils"/>
    </source>
</evidence>
<dbReference type="InterPro" id="IPR027417">
    <property type="entry name" value="P-loop_NTPase"/>
</dbReference>
<dbReference type="AlphaFoldDB" id="A0A0K9PQW3"/>
<evidence type="ECO:0000256" key="2">
    <source>
        <dbReference type="ARBA" id="ARBA00023175"/>
    </source>
</evidence>
<accession>A0A0K9PQW3</accession>
<feature type="compositionally biased region" description="Low complexity" evidence="5">
    <location>
        <begin position="409"/>
        <end position="425"/>
    </location>
</feature>
<comment type="caution">
    <text evidence="3">Lacks conserved residue(s) required for the propagation of feature annotation.</text>
</comment>
<evidence type="ECO:0000256" key="5">
    <source>
        <dbReference type="SAM" id="MobiDB-lite"/>
    </source>
</evidence>
<name>A0A0K9PQW3_ZOSMR</name>
<evidence type="ECO:0000313" key="7">
    <source>
        <dbReference type="EMBL" id="KMZ71468.1"/>
    </source>
</evidence>
<dbReference type="InterPro" id="IPR001752">
    <property type="entry name" value="Kinesin_motor_dom"/>
</dbReference>
<dbReference type="Proteomes" id="UP000036987">
    <property type="component" value="Unassembled WGS sequence"/>
</dbReference>
<keyword evidence="1" id="KW-0493">Microtubule</keyword>
<dbReference type="EMBL" id="LFYR01000671">
    <property type="protein sequence ID" value="KMZ71468.1"/>
    <property type="molecule type" value="Genomic_DNA"/>
</dbReference>
<evidence type="ECO:0000256" key="1">
    <source>
        <dbReference type="ARBA" id="ARBA00022701"/>
    </source>
</evidence>
<dbReference type="GO" id="GO:0007018">
    <property type="term" value="P:microtubule-based movement"/>
    <property type="evidence" value="ECO:0007669"/>
    <property type="project" value="InterPro"/>
</dbReference>
<feature type="region of interest" description="Disordered" evidence="5">
    <location>
        <begin position="408"/>
        <end position="428"/>
    </location>
</feature>
<keyword evidence="2" id="KW-0505">Motor protein</keyword>
<dbReference type="GO" id="GO:0003777">
    <property type="term" value="F:microtubule motor activity"/>
    <property type="evidence" value="ECO:0007669"/>
    <property type="project" value="InterPro"/>
</dbReference>
<dbReference type="OMA" id="GENNNRW"/>
<feature type="region of interest" description="Disordered" evidence="5">
    <location>
        <begin position="708"/>
        <end position="728"/>
    </location>
</feature>
<dbReference type="GO" id="GO:0008017">
    <property type="term" value="F:microtubule binding"/>
    <property type="evidence" value="ECO:0007669"/>
    <property type="project" value="InterPro"/>
</dbReference>
<gene>
    <name evidence="7" type="ORF">ZOSMA_17G00230</name>
</gene>
<keyword evidence="8" id="KW-1185">Reference proteome</keyword>
<evidence type="ECO:0000256" key="3">
    <source>
        <dbReference type="PROSITE-ProRule" id="PRU00283"/>
    </source>
</evidence>
<comment type="similarity">
    <text evidence="3">Belongs to the TRAFAC class myosin-kinesin ATPase superfamily. Kinesin family.</text>
</comment>
<dbReference type="STRING" id="29655.A0A0K9PQW3"/>
<feature type="domain" description="Kinesin motor" evidence="6">
    <location>
        <begin position="1"/>
        <end position="40"/>
    </location>
</feature>
<keyword evidence="4" id="KW-0175">Coiled coil</keyword>
<dbReference type="Gene3D" id="1.20.58.1980">
    <property type="match status" value="1"/>
</dbReference>
<reference evidence="8" key="1">
    <citation type="journal article" date="2016" name="Nature">
        <title>The genome of the seagrass Zostera marina reveals angiosperm adaptation to the sea.</title>
        <authorList>
            <person name="Olsen J.L."/>
            <person name="Rouze P."/>
            <person name="Verhelst B."/>
            <person name="Lin Y.-C."/>
            <person name="Bayer T."/>
            <person name="Collen J."/>
            <person name="Dattolo E."/>
            <person name="De Paoli E."/>
            <person name="Dittami S."/>
            <person name="Maumus F."/>
            <person name="Michel G."/>
            <person name="Kersting A."/>
            <person name="Lauritano C."/>
            <person name="Lohaus R."/>
            <person name="Toepel M."/>
            <person name="Tonon T."/>
            <person name="Vanneste K."/>
            <person name="Amirebrahimi M."/>
            <person name="Brakel J."/>
            <person name="Bostroem C."/>
            <person name="Chovatia M."/>
            <person name="Grimwood J."/>
            <person name="Jenkins J.W."/>
            <person name="Jueterbock A."/>
            <person name="Mraz A."/>
            <person name="Stam W.T."/>
            <person name="Tice H."/>
            <person name="Bornberg-Bauer E."/>
            <person name="Green P.J."/>
            <person name="Pearson G.A."/>
            <person name="Procaccini G."/>
            <person name="Duarte C.M."/>
            <person name="Schmutz J."/>
            <person name="Reusch T.B.H."/>
            <person name="Van de Peer Y."/>
        </authorList>
    </citation>
    <scope>NUCLEOTIDE SEQUENCE [LARGE SCALE GENOMIC DNA]</scope>
    <source>
        <strain evidence="8">cv. Finnish</strain>
    </source>
</reference>
<evidence type="ECO:0000259" key="6">
    <source>
        <dbReference type="PROSITE" id="PS50067"/>
    </source>
</evidence>
<feature type="coiled-coil region" evidence="4">
    <location>
        <begin position="57"/>
        <end position="91"/>
    </location>
</feature>
<evidence type="ECO:0000313" key="8">
    <source>
        <dbReference type="Proteomes" id="UP000036987"/>
    </source>
</evidence>
<dbReference type="GO" id="GO:0005874">
    <property type="term" value="C:microtubule"/>
    <property type="evidence" value="ECO:0007669"/>
    <property type="project" value="UniProtKB-KW"/>
</dbReference>
<feature type="compositionally biased region" description="Polar residues" evidence="5">
    <location>
        <begin position="718"/>
        <end position="728"/>
    </location>
</feature>
<sequence>MNPRKGGNAKTLVIVNVCPTISFLSNTQSCLNFSARARNTELSLGNRDTMKKWKDVANDSRKELYEKEKEVNDLRQEMLELKIALQDANNHCSLLLNEVDKAWKVSSTLQSDLKSENSILADGQRKENEQNLQLRNQVAHLVHLEQDYKVQIQDRDLLIQNLQDENKKFEEKSIKSRHLVDASLTVGSDSKYSRSNSTSKSADSVVDSSLVIKKLEEELLKRDALIERLHEENEKLFCRLTEKATMGGIAQVSSPNNLLSKNVGSSFQSSGAFTSPSSIDKTETTGALVKSGSEKKTTPAGEYLTAALMDFDPAQYESFATIADGANKLLMLVLAAVIKAGAAREHEILSEIRDAVFSFIRKMESRKVMDTMLVSRVRILYIRSLIARSPELQSIKVSPVDRFLEKTNSVQSRSTSRSNSPGRSESYSDFRVRTVHADDYVHGFKVNIRPEKKSKLSSIVLKLRGIDEVTGGRLREITEDAKCFSVGNKALAALFVHTPAGELQRQIRCWLSENYDFLSVTGSDIGGVSGQLEILSTAIMDGWMAGLGDAKFPSTDALGQLLSDYAKLVYTSQLQHLKDIAGTLATENADDSTHVNKLRSALESVDHKRRKQMRNDIALLSREEGGSPVQNTSTAAEDARLASLISLEGILKQVKDVLSQTSVNSITKSKKRSLLTSLIELSERMPSLLDIDHPCAQRQIIDARRIVESIPEDESQEDNQSSQETSGLTIASDASEITQWNVLQFNTGSTVPFIIKCGANSNSDLVVKADARVHEPKGGEIIRIAPKPLALSNMSLGDLKNMFSQLPEALSSLALARTADGTRARYSRLYRTLAMKVPALRDLVGELEKGVLKDSRS</sequence>
<organism evidence="7 8">
    <name type="scientific">Zostera marina</name>
    <name type="common">Eelgrass</name>
    <dbReference type="NCBI Taxonomy" id="29655"/>
    <lineage>
        <taxon>Eukaryota</taxon>
        <taxon>Viridiplantae</taxon>
        <taxon>Streptophyta</taxon>
        <taxon>Embryophyta</taxon>
        <taxon>Tracheophyta</taxon>
        <taxon>Spermatophyta</taxon>
        <taxon>Magnoliopsida</taxon>
        <taxon>Liliopsida</taxon>
        <taxon>Zosteraceae</taxon>
        <taxon>Zostera</taxon>
    </lineage>
</organism>
<dbReference type="SUPFAM" id="SSF52540">
    <property type="entry name" value="P-loop containing nucleoside triphosphate hydrolases"/>
    <property type="match status" value="1"/>
</dbReference>
<dbReference type="OrthoDB" id="3176171at2759"/>
<dbReference type="PROSITE" id="PS50067">
    <property type="entry name" value="KINESIN_MOTOR_2"/>
    <property type="match status" value="1"/>
</dbReference>
<feature type="region of interest" description="Disordered" evidence="5">
    <location>
        <begin position="271"/>
        <end position="295"/>
    </location>
</feature>
<comment type="caution">
    <text evidence="7">The sequence shown here is derived from an EMBL/GenBank/DDBJ whole genome shotgun (WGS) entry which is preliminary data.</text>
</comment>
<protein>
    <submittedName>
        <fullName evidence="7">Kinesin-4</fullName>
    </submittedName>
</protein>
<dbReference type="GO" id="GO:0005524">
    <property type="term" value="F:ATP binding"/>
    <property type="evidence" value="ECO:0007669"/>
    <property type="project" value="InterPro"/>
</dbReference>